<feature type="transmembrane region" description="Helical" evidence="14">
    <location>
        <begin position="318"/>
        <end position="340"/>
    </location>
</feature>
<evidence type="ECO:0000256" key="14">
    <source>
        <dbReference type="SAM" id="Phobius"/>
    </source>
</evidence>
<dbReference type="Pfam" id="PF00001">
    <property type="entry name" value="7tm_1"/>
    <property type="match status" value="1"/>
</dbReference>
<keyword evidence="4 12" id="KW-0812">Transmembrane</keyword>
<feature type="transmembrane region" description="Helical" evidence="14">
    <location>
        <begin position="194"/>
        <end position="213"/>
    </location>
</feature>
<comment type="similarity">
    <text evidence="12">Belongs to the G-protein coupled receptor 1 family.</text>
</comment>
<evidence type="ECO:0000256" key="9">
    <source>
        <dbReference type="ARBA" id="ARBA00023170"/>
    </source>
</evidence>
<keyword evidence="2" id="KW-1003">Cell membrane</keyword>
<dbReference type="InterPro" id="IPR017452">
    <property type="entry name" value="GPCR_Rhodpsn_7TM"/>
</dbReference>
<dbReference type="PRINTS" id="PR00237">
    <property type="entry name" value="GPCRRHODOPSN"/>
</dbReference>
<dbReference type="GO" id="GO:0007200">
    <property type="term" value="P:phospholipase C-activating G protein-coupled receptor signaling pathway"/>
    <property type="evidence" value="ECO:0007669"/>
    <property type="project" value="TreeGrafter"/>
</dbReference>
<feature type="transmembrane region" description="Helical" evidence="14">
    <location>
        <begin position="278"/>
        <end position="306"/>
    </location>
</feature>
<dbReference type="GO" id="GO:0006935">
    <property type="term" value="P:chemotaxis"/>
    <property type="evidence" value="ECO:0007669"/>
    <property type="project" value="UniProtKB-KW"/>
</dbReference>
<keyword evidence="8" id="KW-1015">Disulfide bond</keyword>
<comment type="subcellular location">
    <subcellularLocation>
        <location evidence="1">Cell membrane</location>
        <topology evidence="1">Multi-pass membrane protein</topology>
    </subcellularLocation>
</comment>
<dbReference type="GO" id="GO:0006954">
    <property type="term" value="P:inflammatory response"/>
    <property type="evidence" value="ECO:0007669"/>
    <property type="project" value="TreeGrafter"/>
</dbReference>
<comment type="similarity">
    <text evidence="11">Belongs to the chemokine-like receptor (CMKLR) family.</text>
</comment>
<dbReference type="GO" id="GO:0007204">
    <property type="term" value="P:positive regulation of cytosolic calcium ion concentration"/>
    <property type="evidence" value="ECO:0007669"/>
    <property type="project" value="TreeGrafter"/>
</dbReference>
<evidence type="ECO:0000313" key="17">
    <source>
        <dbReference type="Proteomes" id="UP001066276"/>
    </source>
</evidence>
<dbReference type="SUPFAM" id="SSF81321">
    <property type="entry name" value="Family A G protein-coupled receptor-like"/>
    <property type="match status" value="1"/>
</dbReference>
<feature type="transmembrane region" description="Helical" evidence="14">
    <location>
        <begin position="157"/>
        <end position="182"/>
    </location>
</feature>
<comment type="caution">
    <text evidence="16">The sequence shown here is derived from an EMBL/GenBank/DDBJ whole genome shotgun (WGS) entry which is preliminary data.</text>
</comment>
<evidence type="ECO:0000256" key="13">
    <source>
        <dbReference type="SAM" id="MobiDB-lite"/>
    </source>
</evidence>
<protein>
    <recommendedName>
        <fullName evidence="15">G-protein coupled receptors family 1 profile domain-containing protein</fullName>
    </recommendedName>
</protein>
<evidence type="ECO:0000256" key="5">
    <source>
        <dbReference type="ARBA" id="ARBA00022989"/>
    </source>
</evidence>
<dbReference type="PANTHER" id="PTHR24225">
    <property type="entry name" value="CHEMOTACTIC RECEPTOR"/>
    <property type="match status" value="1"/>
</dbReference>
<evidence type="ECO:0000256" key="12">
    <source>
        <dbReference type="RuleBase" id="RU000688"/>
    </source>
</evidence>
<evidence type="ECO:0000256" key="7">
    <source>
        <dbReference type="ARBA" id="ARBA00023136"/>
    </source>
</evidence>
<evidence type="ECO:0000256" key="10">
    <source>
        <dbReference type="ARBA" id="ARBA00023224"/>
    </source>
</evidence>
<feature type="transmembrane region" description="Helical" evidence="14">
    <location>
        <begin position="113"/>
        <end position="137"/>
    </location>
</feature>
<keyword evidence="5 14" id="KW-1133">Transmembrane helix</keyword>
<accession>A0AAV7N285</accession>
<dbReference type="GO" id="GO:0004930">
    <property type="term" value="F:G protein-coupled receptor activity"/>
    <property type="evidence" value="ECO:0007669"/>
    <property type="project" value="UniProtKB-KW"/>
</dbReference>
<dbReference type="EMBL" id="JANPWB010000013">
    <property type="protein sequence ID" value="KAJ1107323.1"/>
    <property type="molecule type" value="Genomic_DNA"/>
</dbReference>
<dbReference type="FunFam" id="1.20.1070.10:FF:000034">
    <property type="entry name" value="G-protein coupled receptor 1"/>
    <property type="match status" value="1"/>
</dbReference>
<reference evidence="16" key="1">
    <citation type="journal article" date="2022" name="bioRxiv">
        <title>Sequencing and chromosome-scale assembly of the giantPleurodeles waltlgenome.</title>
        <authorList>
            <person name="Brown T."/>
            <person name="Elewa A."/>
            <person name="Iarovenko S."/>
            <person name="Subramanian E."/>
            <person name="Araus A.J."/>
            <person name="Petzold A."/>
            <person name="Susuki M."/>
            <person name="Suzuki K.-i.T."/>
            <person name="Hayashi T."/>
            <person name="Toyoda A."/>
            <person name="Oliveira C."/>
            <person name="Osipova E."/>
            <person name="Leigh N.D."/>
            <person name="Simon A."/>
            <person name="Yun M.H."/>
        </authorList>
    </citation>
    <scope>NUCLEOTIDE SEQUENCE</scope>
    <source>
        <strain evidence="16">20211129_DDA</strain>
        <tissue evidence="16">Liver</tissue>
    </source>
</reference>
<dbReference type="GO" id="GO:0005886">
    <property type="term" value="C:plasma membrane"/>
    <property type="evidence" value="ECO:0007669"/>
    <property type="project" value="UniProtKB-SubCell"/>
</dbReference>
<sequence>MGIGFPLSKGYLGRYCACTRTQVDISSTCSQGKKTTMAYVTEAYDDYEYVLRLQNETLPNVTDKDLPPSGSQTYVPVFSIGLYCLIFLLGVPGNVAVIWIIGFKVKRTAGNIWFLNLSIADLLCCLALPFVITMHAMDLHWPFGNLTCKVIPSLTLLNAYASILILTMISIDRWILVMWPVWCQNKRTLTKASITCVTIWSVALLLTSPSFIFRHLSSRSHKMTCDLTYGDQHSLESFISIFRFVLAFLIPFLVITICNCLIFVNVQRSWHSRSNKTLKVILTVVFTFFVCWFPHQVVLLILGLYPPRSALYIQTYKLHSFVVGLAYINSCINPIIYVIMGHDFKDQFKKSLRKGLIRVLADDYSQIKASNAKAKSKAPSGEEKSMDSSAL</sequence>
<evidence type="ECO:0000256" key="1">
    <source>
        <dbReference type="ARBA" id="ARBA00004651"/>
    </source>
</evidence>
<dbReference type="GO" id="GO:0004878">
    <property type="term" value="F:complement component C5a receptor activity"/>
    <property type="evidence" value="ECO:0007669"/>
    <property type="project" value="TreeGrafter"/>
</dbReference>
<feature type="transmembrane region" description="Helical" evidence="14">
    <location>
        <begin position="74"/>
        <end position="101"/>
    </location>
</feature>
<keyword evidence="6 12" id="KW-0297">G-protein coupled receptor</keyword>
<name>A0AAV7N285_PLEWA</name>
<keyword evidence="7 14" id="KW-0472">Membrane</keyword>
<feature type="transmembrane region" description="Helical" evidence="14">
    <location>
        <begin position="241"/>
        <end position="266"/>
    </location>
</feature>
<dbReference type="Proteomes" id="UP001066276">
    <property type="component" value="Chromosome 9"/>
</dbReference>
<evidence type="ECO:0000256" key="6">
    <source>
        <dbReference type="ARBA" id="ARBA00023040"/>
    </source>
</evidence>
<keyword evidence="3" id="KW-0145">Chemotaxis</keyword>
<evidence type="ECO:0000256" key="3">
    <source>
        <dbReference type="ARBA" id="ARBA00022500"/>
    </source>
</evidence>
<dbReference type="InterPro" id="IPR000826">
    <property type="entry name" value="Formyl_rcpt-rel"/>
</dbReference>
<evidence type="ECO:0000256" key="11">
    <source>
        <dbReference type="ARBA" id="ARBA00025736"/>
    </source>
</evidence>
<keyword evidence="9 12" id="KW-0675">Receptor</keyword>
<dbReference type="SMART" id="SM01381">
    <property type="entry name" value="7TM_GPCR_Srsx"/>
    <property type="match status" value="1"/>
</dbReference>
<keyword evidence="10 12" id="KW-0807">Transducer</keyword>
<dbReference type="Gene3D" id="1.20.1070.10">
    <property type="entry name" value="Rhodopsin 7-helix transmembrane proteins"/>
    <property type="match status" value="1"/>
</dbReference>
<keyword evidence="17" id="KW-1185">Reference proteome</keyword>
<proteinExistence type="inferred from homology"/>
<dbReference type="PANTHER" id="PTHR24225:SF29">
    <property type="entry name" value="C5A ANAPHYLATOXIN CHEMOTACTIC RECEPTOR 1"/>
    <property type="match status" value="1"/>
</dbReference>
<evidence type="ECO:0000256" key="2">
    <source>
        <dbReference type="ARBA" id="ARBA00022475"/>
    </source>
</evidence>
<evidence type="ECO:0000313" key="16">
    <source>
        <dbReference type="EMBL" id="KAJ1107323.1"/>
    </source>
</evidence>
<dbReference type="PROSITE" id="PS00237">
    <property type="entry name" value="G_PROTEIN_RECEP_F1_1"/>
    <property type="match status" value="1"/>
</dbReference>
<gene>
    <name evidence="16" type="ORF">NDU88_004715</name>
</gene>
<feature type="compositionally biased region" description="Basic and acidic residues" evidence="13">
    <location>
        <begin position="380"/>
        <end position="391"/>
    </location>
</feature>
<feature type="domain" description="G-protein coupled receptors family 1 profile" evidence="15">
    <location>
        <begin position="93"/>
        <end position="337"/>
    </location>
</feature>
<organism evidence="16 17">
    <name type="scientific">Pleurodeles waltl</name>
    <name type="common">Iberian ribbed newt</name>
    <dbReference type="NCBI Taxonomy" id="8319"/>
    <lineage>
        <taxon>Eukaryota</taxon>
        <taxon>Metazoa</taxon>
        <taxon>Chordata</taxon>
        <taxon>Craniata</taxon>
        <taxon>Vertebrata</taxon>
        <taxon>Euteleostomi</taxon>
        <taxon>Amphibia</taxon>
        <taxon>Batrachia</taxon>
        <taxon>Caudata</taxon>
        <taxon>Salamandroidea</taxon>
        <taxon>Salamandridae</taxon>
        <taxon>Pleurodelinae</taxon>
        <taxon>Pleurodeles</taxon>
    </lineage>
</organism>
<dbReference type="PROSITE" id="PS50262">
    <property type="entry name" value="G_PROTEIN_RECEP_F1_2"/>
    <property type="match status" value="1"/>
</dbReference>
<dbReference type="AlphaFoldDB" id="A0AAV7N285"/>
<evidence type="ECO:0000259" key="15">
    <source>
        <dbReference type="PROSITE" id="PS50262"/>
    </source>
</evidence>
<dbReference type="InterPro" id="IPR000276">
    <property type="entry name" value="GPCR_Rhodpsn"/>
</dbReference>
<feature type="compositionally biased region" description="Low complexity" evidence="13">
    <location>
        <begin position="369"/>
        <end position="379"/>
    </location>
</feature>
<feature type="region of interest" description="Disordered" evidence="13">
    <location>
        <begin position="369"/>
        <end position="391"/>
    </location>
</feature>
<evidence type="ECO:0000256" key="8">
    <source>
        <dbReference type="ARBA" id="ARBA00023157"/>
    </source>
</evidence>
<evidence type="ECO:0000256" key="4">
    <source>
        <dbReference type="ARBA" id="ARBA00022692"/>
    </source>
</evidence>
<dbReference type="PRINTS" id="PR00526">
    <property type="entry name" value="FMETLEUPHER"/>
</dbReference>